<evidence type="ECO:0000256" key="1">
    <source>
        <dbReference type="ARBA" id="ARBA00022737"/>
    </source>
</evidence>
<accession>A0A1G9QHC6</accession>
<keyword evidence="1" id="KW-0677">Repeat</keyword>
<keyword evidence="6" id="KW-1185">Reference proteome</keyword>
<dbReference type="Pfam" id="PF13429">
    <property type="entry name" value="TPR_15"/>
    <property type="match status" value="1"/>
</dbReference>
<reference evidence="5 6" key="1">
    <citation type="submission" date="2016-10" db="EMBL/GenBank/DDBJ databases">
        <authorList>
            <person name="de Groot N.N."/>
        </authorList>
    </citation>
    <scope>NUCLEOTIDE SEQUENCE [LARGE SCALE GENOMIC DNA]</scope>
    <source>
        <strain evidence="5 6">DSM 16077</strain>
    </source>
</reference>
<dbReference type="Proteomes" id="UP000199759">
    <property type="component" value="Unassembled WGS sequence"/>
</dbReference>
<feature type="repeat" description="TPR" evidence="3">
    <location>
        <begin position="238"/>
        <end position="271"/>
    </location>
</feature>
<feature type="repeat" description="TPR" evidence="3">
    <location>
        <begin position="62"/>
        <end position="95"/>
    </location>
</feature>
<dbReference type="PROSITE" id="PS50005">
    <property type="entry name" value="TPR"/>
    <property type="match status" value="3"/>
</dbReference>
<dbReference type="STRING" id="144026.SAMN04488568_10515"/>
<gene>
    <name evidence="5" type="ORF">SAMN04488568_10515</name>
</gene>
<dbReference type="RefSeq" id="WP_091768236.1">
    <property type="nucleotide sequence ID" value="NZ_FNHG01000005.1"/>
</dbReference>
<proteinExistence type="predicted"/>
<dbReference type="PANTHER" id="PTHR44858">
    <property type="entry name" value="TETRATRICOPEPTIDE REPEAT PROTEIN 6"/>
    <property type="match status" value="1"/>
</dbReference>
<dbReference type="AlphaFoldDB" id="A0A1G9QHC6"/>
<dbReference type="InterPro" id="IPR019734">
    <property type="entry name" value="TPR_rpt"/>
</dbReference>
<feature type="chain" id="PRO_5011764609" evidence="4">
    <location>
        <begin position="20"/>
        <end position="284"/>
    </location>
</feature>
<dbReference type="Gene3D" id="1.25.40.10">
    <property type="entry name" value="Tetratricopeptide repeat domain"/>
    <property type="match status" value="1"/>
</dbReference>
<evidence type="ECO:0000256" key="2">
    <source>
        <dbReference type="ARBA" id="ARBA00022803"/>
    </source>
</evidence>
<evidence type="ECO:0000256" key="4">
    <source>
        <dbReference type="SAM" id="SignalP"/>
    </source>
</evidence>
<dbReference type="EMBL" id="FNHG01000005">
    <property type="protein sequence ID" value="SDM10300.1"/>
    <property type="molecule type" value="Genomic_DNA"/>
</dbReference>
<dbReference type="SUPFAM" id="SSF48452">
    <property type="entry name" value="TPR-like"/>
    <property type="match status" value="2"/>
</dbReference>
<organism evidence="5 6">
    <name type="scientific">Maricaulis salignorans</name>
    <dbReference type="NCBI Taxonomy" id="144026"/>
    <lineage>
        <taxon>Bacteria</taxon>
        <taxon>Pseudomonadati</taxon>
        <taxon>Pseudomonadota</taxon>
        <taxon>Alphaproteobacteria</taxon>
        <taxon>Maricaulales</taxon>
        <taxon>Maricaulaceae</taxon>
        <taxon>Maricaulis</taxon>
    </lineage>
</organism>
<keyword evidence="2 3" id="KW-0802">TPR repeat</keyword>
<dbReference type="SMART" id="SM00028">
    <property type="entry name" value="TPR"/>
    <property type="match status" value="6"/>
</dbReference>
<evidence type="ECO:0000313" key="5">
    <source>
        <dbReference type="EMBL" id="SDM10300.1"/>
    </source>
</evidence>
<evidence type="ECO:0000256" key="3">
    <source>
        <dbReference type="PROSITE-ProRule" id="PRU00339"/>
    </source>
</evidence>
<evidence type="ECO:0000313" key="6">
    <source>
        <dbReference type="Proteomes" id="UP000199759"/>
    </source>
</evidence>
<dbReference type="OrthoDB" id="7627704at2"/>
<protein>
    <submittedName>
        <fullName evidence="5">Flp pilus assembly protein TadD, contains TPR repeats</fullName>
    </submittedName>
</protein>
<feature type="signal peptide" evidence="4">
    <location>
        <begin position="1"/>
        <end position="19"/>
    </location>
</feature>
<dbReference type="GO" id="GO:0009279">
    <property type="term" value="C:cell outer membrane"/>
    <property type="evidence" value="ECO:0007669"/>
    <property type="project" value="TreeGrafter"/>
</dbReference>
<dbReference type="GO" id="GO:0046813">
    <property type="term" value="P:receptor-mediated virion attachment to host cell"/>
    <property type="evidence" value="ECO:0007669"/>
    <property type="project" value="TreeGrafter"/>
</dbReference>
<dbReference type="InterPro" id="IPR011990">
    <property type="entry name" value="TPR-like_helical_dom_sf"/>
</dbReference>
<name>A0A1G9QHC6_9PROT</name>
<dbReference type="InterPro" id="IPR050498">
    <property type="entry name" value="Ycf3"/>
</dbReference>
<sequence length="284" mass="30525">MRVLIVTACALCLGLPAVAAAQKTADTCLDGRAAMDAGDSAQAADLLLECLATSEQEPEAEVQTYAALGAAYLAERAFEDALSAYNMAFAIADTQQAAIANPTLWRNRGIARAELGQLEGALTDLQHAATDMPDDVLTYLNMGFVYQQMERHADAVVSYDRIVRLEPEWMGAWLNRSSALLDAGMTAAAVADARQAVELEPTNGSSLNMLCWTLIQDGRADTALPLCEEAVAIEPDTGAIVHSHATALEAVGRLDEALVLYRRAHQLDPDDPQITADFERTRHP</sequence>
<feature type="repeat" description="TPR" evidence="3">
    <location>
        <begin position="136"/>
        <end position="169"/>
    </location>
</feature>
<dbReference type="PANTHER" id="PTHR44858:SF1">
    <property type="entry name" value="UDP-N-ACETYLGLUCOSAMINE--PEPTIDE N-ACETYLGLUCOSAMINYLTRANSFERASE SPINDLY-RELATED"/>
    <property type="match status" value="1"/>
</dbReference>
<keyword evidence="4" id="KW-0732">Signal</keyword>
<dbReference type="Pfam" id="PF13181">
    <property type="entry name" value="TPR_8"/>
    <property type="match status" value="1"/>
</dbReference>
<dbReference type="Pfam" id="PF13371">
    <property type="entry name" value="TPR_9"/>
    <property type="match status" value="1"/>
</dbReference>